<dbReference type="RefSeq" id="WP_404633999.1">
    <property type="nucleotide sequence ID" value="NZ_JADIKM010000003.1"/>
</dbReference>
<name>A0ABW8JZ79_9GAMM</name>
<sequence>MRESRSQIIAEHVMLALSRCALTERTYAQAVADLYMERTPLHARTVGFASSSDAYADSEANRQTVKRMLDGRVRMAVDLEEALVLALPQPFRHHLLTDLAARVGLLAAEQPAAHAAGQQHQVGDFIRDMGKALDGLSPMLDDGLLDERDAAYAPIALRELQALSARIETLCDGIRQHVLASGGSLGSKR</sequence>
<evidence type="ECO:0000313" key="1">
    <source>
        <dbReference type="EMBL" id="MFK2904985.1"/>
    </source>
</evidence>
<evidence type="ECO:0000313" key="2">
    <source>
        <dbReference type="Proteomes" id="UP001620460"/>
    </source>
</evidence>
<reference evidence="1 2" key="1">
    <citation type="submission" date="2020-10" db="EMBL/GenBank/DDBJ databases">
        <title>Phylogeny of dyella-like bacteria.</title>
        <authorList>
            <person name="Fu J."/>
        </authorList>
    </citation>
    <scope>NUCLEOTIDE SEQUENCE [LARGE SCALE GENOMIC DNA]</scope>
    <source>
        <strain evidence="1 2">Gsoil3046</strain>
    </source>
</reference>
<dbReference type="EMBL" id="JADIKM010000003">
    <property type="protein sequence ID" value="MFK2904985.1"/>
    <property type="molecule type" value="Genomic_DNA"/>
</dbReference>
<gene>
    <name evidence="1" type="ORF">ISP17_13570</name>
</gene>
<organism evidence="1 2">
    <name type="scientific">Dyella ginsengisoli</name>
    <dbReference type="NCBI Taxonomy" id="363848"/>
    <lineage>
        <taxon>Bacteria</taxon>
        <taxon>Pseudomonadati</taxon>
        <taxon>Pseudomonadota</taxon>
        <taxon>Gammaproteobacteria</taxon>
        <taxon>Lysobacterales</taxon>
        <taxon>Rhodanobacteraceae</taxon>
        <taxon>Dyella</taxon>
    </lineage>
</organism>
<keyword evidence="2" id="KW-1185">Reference proteome</keyword>
<proteinExistence type="predicted"/>
<accession>A0ABW8JZ79</accession>
<dbReference type="Proteomes" id="UP001620460">
    <property type="component" value="Unassembled WGS sequence"/>
</dbReference>
<protein>
    <submittedName>
        <fullName evidence="1">Uncharacterized protein</fullName>
    </submittedName>
</protein>
<comment type="caution">
    <text evidence="1">The sequence shown here is derived from an EMBL/GenBank/DDBJ whole genome shotgun (WGS) entry which is preliminary data.</text>
</comment>